<gene>
    <name evidence="7" type="ORF">C882_1843</name>
</gene>
<dbReference type="eggNOG" id="COG0160">
    <property type="taxonomic scope" value="Bacteria"/>
</dbReference>
<dbReference type="PATRIC" id="fig|1238182.3.peg.3797"/>
<dbReference type="GO" id="GO:0009448">
    <property type="term" value="P:gamma-aminobutyric acid metabolic process"/>
    <property type="evidence" value="ECO:0007669"/>
    <property type="project" value="InterPro"/>
</dbReference>
<dbReference type="NCBIfam" id="TIGR00700">
    <property type="entry name" value="GABAtrnsam"/>
    <property type="match status" value="1"/>
</dbReference>
<dbReference type="Gene3D" id="3.90.1150.10">
    <property type="entry name" value="Aspartate Aminotransferase, domain 1"/>
    <property type="match status" value="1"/>
</dbReference>
<comment type="caution">
    <text evidence="7">The sequence shown here is derived from an EMBL/GenBank/DDBJ whole genome shotgun (WGS) entry which is preliminary data.</text>
</comment>
<keyword evidence="5 6" id="KW-0663">Pyridoxal phosphate</keyword>
<evidence type="ECO:0000256" key="4">
    <source>
        <dbReference type="ARBA" id="ARBA00022679"/>
    </source>
</evidence>
<dbReference type="Gene3D" id="3.40.640.10">
    <property type="entry name" value="Type I PLP-dependent aspartate aminotransferase-like (Major domain)"/>
    <property type="match status" value="1"/>
</dbReference>
<dbReference type="Proteomes" id="UP000009881">
    <property type="component" value="Unassembled WGS sequence"/>
</dbReference>
<evidence type="ECO:0000313" key="7">
    <source>
        <dbReference type="EMBL" id="EKV27341.1"/>
    </source>
</evidence>
<name>K9HF83_9PROT</name>
<dbReference type="PANTHER" id="PTHR11986:SF58">
    <property type="entry name" value="LEUCINE_METHIONINE RACEMASE"/>
    <property type="match status" value="1"/>
</dbReference>
<protein>
    <submittedName>
        <fullName evidence="7">Gamma-aminobutyrate alpha-ketoglutarate aminotransferase</fullName>
    </submittedName>
</protein>
<evidence type="ECO:0000256" key="5">
    <source>
        <dbReference type="ARBA" id="ARBA00022898"/>
    </source>
</evidence>
<evidence type="ECO:0000256" key="6">
    <source>
        <dbReference type="RuleBase" id="RU003560"/>
    </source>
</evidence>
<dbReference type="InterPro" id="IPR005814">
    <property type="entry name" value="Aminotrans_3"/>
</dbReference>
<keyword evidence="8" id="KW-1185">Reference proteome</keyword>
<dbReference type="PANTHER" id="PTHR11986">
    <property type="entry name" value="AMINOTRANSFERASE CLASS III"/>
    <property type="match status" value="1"/>
</dbReference>
<accession>K9HF83</accession>
<dbReference type="InterPro" id="IPR004632">
    <property type="entry name" value="4NH2But_aminotransferase_bac"/>
</dbReference>
<comment type="similarity">
    <text evidence="2 6">Belongs to the class-III pyridoxal-phosphate-dependent aminotransferase family.</text>
</comment>
<dbReference type="RefSeq" id="WP_009542239.1">
    <property type="nucleotide sequence ID" value="NZ_ANHY01000020.1"/>
</dbReference>
<evidence type="ECO:0000256" key="3">
    <source>
        <dbReference type="ARBA" id="ARBA00022576"/>
    </source>
</evidence>
<dbReference type="InterPro" id="IPR049704">
    <property type="entry name" value="Aminotrans_3_PPA_site"/>
</dbReference>
<dbReference type="STRING" id="1238182.C882_1843"/>
<dbReference type="PIRSF" id="PIRSF000521">
    <property type="entry name" value="Transaminase_4ab_Lys_Orn"/>
    <property type="match status" value="1"/>
</dbReference>
<evidence type="ECO:0000256" key="2">
    <source>
        <dbReference type="ARBA" id="ARBA00008954"/>
    </source>
</evidence>
<reference evidence="7 8" key="1">
    <citation type="journal article" date="2013" name="Genome Announc.">
        <title>Draft Genome Sequence of an Alphaproteobacterium, Caenispirillum salinarum AK4(T), Isolated from a Solar Saltern.</title>
        <authorList>
            <person name="Khatri I."/>
            <person name="Singh A."/>
            <person name="Korpole S."/>
            <person name="Pinnaka A.K."/>
            <person name="Subramanian S."/>
        </authorList>
    </citation>
    <scope>NUCLEOTIDE SEQUENCE [LARGE SCALE GENOMIC DNA]</scope>
    <source>
        <strain evidence="7 8">AK4</strain>
    </source>
</reference>
<keyword evidence="3 7" id="KW-0032">Aminotransferase</keyword>
<dbReference type="Pfam" id="PF00202">
    <property type="entry name" value="Aminotran_3"/>
    <property type="match status" value="1"/>
</dbReference>
<comment type="cofactor">
    <cofactor evidence="1">
        <name>pyridoxal 5'-phosphate</name>
        <dbReference type="ChEBI" id="CHEBI:597326"/>
    </cofactor>
</comment>
<dbReference type="PROSITE" id="PS00600">
    <property type="entry name" value="AA_TRANSFER_CLASS_3"/>
    <property type="match status" value="1"/>
</dbReference>
<dbReference type="GO" id="GO:0042802">
    <property type="term" value="F:identical protein binding"/>
    <property type="evidence" value="ECO:0007669"/>
    <property type="project" value="TreeGrafter"/>
</dbReference>
<dbReference type="FunFam" id="3.40.640.10:FF:000013">
    <property type="entry name" value="4-aminobutyrate aminotransferase"/>
    <property type="match status" value="1"/>
</dbReference>
<dbReference type="InterPro" id="IPR015422">
    <property type="entry name" value="PyrdxlP-dep_Trfase_small"/>
</dbReference>
<evidence type="ECO:0000313" key="8">
    <source>
        <dbReference type="Proteomes" id="UP000009881"/>
    </source>
</evidence>
<dbReference type="GO" id="GO:0030170">
    <property type="term" value="F:pyridoxal phosphate binding"/>
    <property type="evidence" value="ECO:0007669"/>
    <property type="project" value="InterPro"/>
</dbReference>
<dbReference type="SUPFAM" id="SSF53383">
    <property type="entry name" value="PLP-dependent transferases"/>
    <property type="match status" value="1"/>
</dbReference>
<organism evidence="7 8">
    <name type="scientific">Caenispirillum salinarum AK4</name>
    <dbReference type="NCBI Taxonomy" id="1238182"/>
    <lineage>
        <taxon>Bacteria</taxon>
        <taxon>Pseudomonadati</taxon>
        <taxon>Pseudomonadota</taxon>
        <taxon>Alphaproteobacteria</taxon>
        <taxon>Rhodospirillales</taxon>
        <taxon>Novispirillaceae</taxon>
        <taxon>Caenispirillum</taxon>
    </lineage>
</organism>
<evidence type="ECO:0000256" key="1">
    <source>
        <dbReference type="ARBA" id="ARBA00001933"/>
    </source>
</evidence>
<dbReference type="EMBL" id="ANHY01000020">
    <property type="protein sequence ID" value="EKV27341.1"/>
    <property type="molecule type" value="Genomic_DNA"/>
</dbReference>
<dbReference type="AlphaFoldDB" id="K9HF83"/>
<dbReference type="CDD" id="cd00610">
    <property type="entry name" value="OAT_like"/>
    <property type="match status" value="1"/>
</dbReference>
<dbReference type="GO" id="GO:0034386">
    <property type="term" value="F:4-aminobutyrate:2-oxoglutarate transaminase activity"/>
    <property type="evidence" value="ECO:0007669"/>
    <property type="project" value="InterPro"/>
</dbReference>
<dbReference type="OrthoDB" id="9801834at2"/>
<dbReference type="InterPro" id="IPR050103">
    <property type="entry name" value="Class-III_PLP-dep_AT"/>
</dbReference>
<keyword evidence="4 7" id="KW-0808">Transferase</keyword>
<dbReference type="InterPro" id="IPR015421">
    <property type="entry name" value="PyrdxlP-dep_Trfase_major"/>
</dbReference>
<dbReference type="InterPro" id="IPR015424">
    <property type="entry name" value="PyrdxlP-dep_Trfase"/>
</dbReference>
<proteinExistence type="inferred from homology"/>
<sequence>MSANTDLNARKAAAVPRGVATLLPVFTDRAENAELWDVEGKRYIDFAGGIAVLNTGHLHAKVKAAVAAQLDKFSHTCFQVTPYESYVALAEKLNALVPCRGEKKTMFLTTGAEAVENSIKIARAHTGRSGVIAFSGAFHGRTMMGMALTGKVVPYKAGFGPFPAEVYHAPFPNEYHGVSVEEALRYLDGLLKTEIDPSRIAAMIVEPVQGEGGFNVAPAEWLQALRKICDDHGILLIADEIQTGFARTGKMFGIEHSGIQPDMMTMAKSLAGGFPLSAVTGTAEVMESAAPGGLGGTYAGGPMACAAGLAVLEAIEEEGLVERSAKLGTLLTERLEAMAKKNSLSCIGDVRGQGAMVAMELVTDRETRAPAADLTKALVQAVAKKGLILLACGTRGNVIRILVPLTASDALVNEGLDIIESTLEELSAA</sequence>